<reference evidence="4" key="1">
    <citation type="journal article" date="2019" name="Int. J. Syst. Evol. Microbiol.">
        <title>The Global Catalogue of Microorganisms (GCM) 10K type strain sequencing project: providing services to taxonomists for standard genome sequencing and annotation.</title>
        <authorList>
            <consortium name="The Broad Institute Genomics Platform"/>
            <consortium name="The Broad Institute Genome Sequencing Center for Infectious Disease"/>
            <person name="Wu L."/>
            <person name="Ma J."/>
        </authorList>
    </citation>
    <scope>NUCLEOTIDE SEQUENCE [LARGE SCALE GENOMIC DNA]</scope>
    <source>
        <strain evidence="4">CGMCC 4.1621</strain>
    </source>
</reference>
<dbReference type="InterPro" id="IPR039552">
    <property type="entry name" value="IS66_C"/>
</dbReference>
<name>A0ABW2EMN6_9BACI</name>
<sequence length="176" mass="20528">MLVYHKEALQKIQRLYNVEKESKTWTDEKRLEYRKENSKPILEDFLVWLKNHKSKVLPKSKLGEAITYCLNQWNQLVVCLHDGQIDIDNNRAERSIKPFVISRKNWLFANSLKGTESSAIILSVVETAKANGLNPLYYLTYLFEQLPQVDLADPEAWEEVLPWSSSLPEICHVPKK</sequence>
<feature type="domain" description="Transposase IS66 central" evidence="1">
    <location>
        <begin position="6"/>
        <end position="116"/>
    </location>
</feature>
<organism evidence="3 4">
    <name type="scientific">Halobacillus seohaensis</name>
    <dbReference type="NCBI Taxonomy" id="447421"/>
    <lineage>
        <taxon>Bacteria</taxon>
        <taxon>Bacillati</taxon>
        <taxon>Bacillota</taxon>
        <taxon>Bacilli</taxon>
        <taxon>Bacillales</taxon>
        <taxon>Bacillaceae</taxon>
        <taxon>Halobacillus</taxon>
    </lineage>
</organism>
<dbReference type="Proteomes" id="UP001596410">
    <property type="component" value="Unassembled WGS sequence"/>
</dbReference>
<evidence type="ECO:0000259" key="2">
    <source>
        <dbReference type="Pfam" id="PF13817"/>
    </source>
</evidence>
<dbReference type="InterPro" id="IPR004291">
    <property type="entry name" value="Transposase_IS66_central"/>
</dbReference>
<proteinExistence type="predicted"/>
<gene>
    <name evidence="3" type="ORF">ACFQIC_12275</name>
</gene>
<evidence type="ECO:0000313" key="4">
    <source>
        <dbReference type="Proteomes" id="UP001596410"/>
    </source>
</evidence>
<comment type="caution">
    <text evidence="3">The sequence shown here is derived from an EMBL/GenBank/DDBJ whole genome shotgun (WGS) entry which is preliminary data.</text>
</comment>
<dbReference type="PANTHER" id="PTHR33678">
    <property type="entry name" value="BLL1576 PROTEIN"/>
    <property type="match status" value="1"/>
</dbReference>
<evidence type="ECO:0000259" key="1">
    <source>
        <dbReference type="Pfam" id="PF03050"/>
    </source>
</evidence>
<feature type="domain" description="Transposase IS66 C-terminal" evidence="2">
    <location>
        <begin position="123"/>
        <end position="163"/>
    </location>
</feature>
<accession>A0ABW2EMN6</accession>
<dbReference type="EMBL" id="JBHSZV010000031">
    <property type="protein sequence ID" value="MFC7062633.1"/>
    <property type="molecule type" value="Genomic_DNA"/>
</dbReference>
<dbReference type="InterPro" id="IPR052344">
    <property type="entry name" value="Transposase-related"/>
</dbReference>
<dbReference type="Pfam" id="PF13817">
    <property type="entry name" value="DDE_Tnp_IS66_C"/>
    <property type="match status" value="1"/>
</dbReference>
<evidence type="ECO:0000313" key="3">
    <source>
        <dbReference type="EMBL" id="MFC7062633.1"/>
    </source>
</evidence>
<dbReference type="Pfam" id="PF03050">
    <property type="entry name" value="DDE_Tnp_IS66"/>
    <property type="match status" value="1"/>
</dbReference>
<dbReference type="RefSeq" id="WP_390217130.1">
    <property type="nucleotide sequence ID" value="NZ_JBHSZV010000031.1"/>
</dbReference>
<keyword evidence="4" id="KW-1185">Reference proteome</keyword>
<protein>
    <submittedName>
        <fullName evidence="3">Transposase</fullName>
    </submittedName>
</protein>
<dbReference type="PANTHER" id="PTHR33678:SF1">
    <property type="entry name" value="BLL1576 PROTEIN"/>
    <property type="match status" value="1"/>
</dbReference>